<dbReference type="Proteomes" id="UP001529510">
    <property type="component" value="Unassembled WGS sequence"/>
</dbReference>
<dbReference type="InterPro" id="IPR000299">
    <property type="entry name" value="FERM_domain"/>
</dbReference>
<dbReference type="InterPro" id="IPR052074">
    <property type="entry name" value="NonRcpt_TyrProt_Phosphatase"/>
</dbReference>
<keyword evidence="3" id="KW-1185">Reference proteome</keyword>
<comment type="caution">
    <text evidence="2">The sequence shown here is derived from an EMBL/GenBank/DDBJ whole genome shotgun (WGS) entry which is preliminary data.</text>
</comment>
<dbReference type="SUPFAM" id="SSF54236">
    <property type="entry name" value="Ubiquitin-like"/>
    <property type="match status" value="1"/>
</dbReference>
<dbReference type="PROSITE" id="PS50057">
    <property type="entry name" value="FERM_3"/>
    <property type="match status" value="1"/>
</dbReference>
<sequence>QRKVGVVLLNGQKLDLCCDVKAVCKDVLDMVVAHIGLVEHHLFSLAYLKGS</sequence>
<dbReference type="AlphaFoldDB" id="A0ABD0NMM2"/>
<dbReference type="PANTHER" id="PTHR46900">
    <property type="entry name" value="TYROSINE-PROTEIN PHOSPHATASE NON-RECEPTOR TYPE 13"/>
    <property type="match status" value="1"/>
</dbReference>
<reference evidence="2 3" key="1">
    <citation type="submission" date="2024-05" db="EMBL/GenBank/DDBJ databases">
        <title>Genome sequencing and assembly of Indian major carp, Cirrhinus mrigala (Hamilton, 1822).</title>
        <authorList>
            <person name="Mohindra V."/>
            <person name="Chowdhury L.M."/>
            <person name="Lal K."/>
            <person name="Jena J.K."/>
        </authorList>
    </citation>
    <scope>NUCLEOTIDE SEQUENCE [LARGE SCALE GENOMIC DNA]</scope>
    <source>
        <strain evidence="2">CM1030</strain>
        <tissue evidence="2">Blood</tissue>
    </source>
</reference>
<dbReference type="EMBL" id="JAMKFB020000021">
    <property type="protein sequence ID" value="KAL0163190.1"/>
    <property type="molecule type" value="Genomic_DNA"/>
</dbReference>
<dbReference type="InterPro" id="IPR018979">
    <property type="entry name" value="FERM_N"/>
</dbReference>
<evidence type="ECO:0000313" key="3">
    <source>
        <dbReference type="Proteomes" id="UP001529510"/>
    </source>
</evidence>
<evidence type="ECO:0000313" key="2">
    <source>
        <dbReference type="EMBL" id="KAL0163190.1"/>
    </source>
</evidence>
<feature type="domain" description="FERM" evidence="1">
    <location>
        <begin position="2"/>
        <end position="51"/>
    </location>
</feature>
<protein>
    <recommendedName>
        <fullName evidence="1">FERM domain-containing protein</fullName>
    </recommendedName>
</protein>
<name>A0ABD0NMM2_CIRMR</name>
<organism evidence="2 3">
    <name type="scientific">Cirrhinus mrigala</name>
    <name type="common">Mrigala</name>
    <dbReference type="NCBI Taxonomy" id="683832"/>
    <lineage>
        <taxon>Eukaryota</taxon>
        <taxon>Metazoa</taxon>
        <taxon>Chordata</taxon>
        <taxon>Craniata</taxon>
        <taxon>Vertebrata</taxon>
        <taxon>Euteleostomi</taxon>
        <taxon>Actinopterygii</taxon>
        <taxon>Neopterygii</taxon>
        <taxon>Teleostei</taxon>
        <taxon>Ostariophysi</taxon>
        <taxon>Cypriniformes</taxon>
        <taxon>Cyprinidae</taxon>
        <taxon>Labeoninae</taxon>
        <taxon>Labeonini</taxon>
        <taxon>Cirrhinus</taxon>
    </lineage>
</organism>
<dbReference type="PANTHER" id="PTHR46900:SF1">
    <property type="entry name" value="TYROSINE-PROTEIN PHOSPHATASE NON-RECEPTOR TYPE 13"/>
    <property type="match status" value="1"/>
</dbReference>
<evidence type="ECO:0000259" key="1">
    <source>
        <dbReference type="PROSITE" id="PS50057"/>
    </source>
</evidence>
<dbReference type="InterPro" id="IPR029071">
    <property type="entry name" value="Ubiquitin-like_domsf"/>
</dbReference>
<gene>
    <name evidence="2" type="ORF">M9458_042586</name>
</gene>
<proteinExistence type="predicted"/>
<dbReference type="Gene3D" id="3.10.20.90">
    <property type="entry name" value="Phosphatidylinositol 3-kinase Catalytic Subunit, Chain A, domain 1"/>
    <property type="match status" value="1"/>
</dbReference>
<dbReference type="Pfam" id="PF09379">
    <property type="entry name" value="FERM_N"/>
    <property type="match status" value="1"/>
</dbReference>
<accession>A0ABD0NMM2</accession>
<feature type="non-terminal residue" evidence="2">
    <location>
        <position position="1"/>
    </location>
</feature>